<feature type="transmembrane region" description="Helical" evidence="5">
    <location>
        <begin position="161"/>
        <end position="186"/>
    </location>
</feature>
<reference evidence="7 8" key="1">
    <citation type="submission" date="2015-08" db="EMBL/GenBank/DDBJ databases">
        <authorList>
            <person name="Varghese N."/>
        </authorList>
    </citation>
    <scope>NUCLEOTIDE SEQUENCE [LARGE SCALE GENOMIC DNA]</scope>
    <source>
        <strain evidence="7 8">DSM 18167</strain>
    </source>
</reference>
<evidence type="ECO:0000313" key="8">
    <source>
        <dbReference type="Proteomes" id="UP000182178"/>
    </source>
</evidence>
<evidence type="ECO:0000259" key="6">
    <source>
        <dbReference type="PROSITE" id="PS50850"/>
    </source>
</evidence>
<keyword evidence="2 5" id="KW-1133">Transmembrane helix</keyword>
<protein>
    <submittedName>
        <fullName evidence="7">Sugar phosphate permease</fullName>
    </submittedName>
</protein>
<dbReference type="SUPFAM" id="SSF103473">
    <property type="entry name" value="MFS general substrate transporter"/>
    <property type="match status" value="1"/>
</dbReference>
<dbReference type="InterPro" id="IPR050327">
    <property type="entry name" value="Proton-linked_MCT"/>
</dbReference>
<dbReference type="InterPro" id="IPR036259">
    <property type="entry name" value="MFS_trans_sf"/>
</dbReference>
<feature type="transmembrane region" description="Helical" evidence="5">
    <location>
        <begin position="280"/>
        <end position="303"/>
    </location>
</feature>
<feature type="region of interest" description="Disordered" evidence="4">
    <location>
        <begin position="1"/>
        <end position="26"/>
    </location>
</feature>
<sequence length="428" mass="45373">MADVPGIAGPQTGAARPAPGLRSAGLQRAPAPTEFVVAAIVMTMSSAFGQTYFIAVFAPWLKADLALSDGGFGTLYSLGTIASACVLMWGGKIADRFRIRGLAVLALLALAAMCMGMSQVRSPWLLLPILFGLRLFGQGAMGHLALTGVGRWYIKRRGRMMSLAVLGFPVSEAFMPATAVALMAAIGWRQTWLVGAFVLCAVSVPLTLALLRREPRHDHTETGGEAEGTGQKQWTRGEVLRRPEFFAALVAVVAPSFVMTGIFFHQAYLVDDKGWTLSWFAGWFPVYASVSVVTALSTGWLIDRFGSIRLLPFFLLPMAGAVTVLALSASPWSVPVFMALGALTNGGASTLLGALWAELFGTRHLGAIRSVAFAAQVIASALAPGLMGVLLDLGAPLALQYLAMVAYALAAAACLGVLMPRLRRLARF</sequence>
<keyword evidence="1 5" id="KW-0812">Transmembrane</keyword>
<dbReference type="PANTHER" id="PTHR11360:SF308">
    <property type="entry name" value="BLL3089 PROTEIN"/>
    <property type="match status" value="1"/>
</dbReference>
<evidence type="ECO:0000256" key="2">
    <source>
        <dbReference type="ARBA" id="ARBA00022989"/>
    </source>
</evidence>
<feature type="transmembrane region" description="Helical" evidence="5">
    <location>
        <begin position="192"/>
        <end position="211"/>
    </location>
</feature>
<name>A0ABM9U7N2_9HYPH</name>
<accession>A0ABM9U7N2</accession>
<feature type="transmembrane region" description="Helical" evidence="5">
    <location>
        <begin position="371"/>
        <end position="391"/>
    </location>
</feature>
<feature type="domain" description="Major facilitator superfamily (MFS) profile" evidence="6">
    <location>
        <begin position="35"/>
        <end position="423"/>
    </location>
</feature>
<feature type="transmembrane region" description="Helical" evidence="5">
    <location>
        <begin position="102"/>
        <end position="120"/>
    </location>
</feature>
<keyword evidence="8" id="KW-1185">Reference proteome</keyword>
<dbReference type="Proteomes" id="UP000182178">
    <property type="component" value="Unassembled WGS sequence"/>
</dbReference>
<feature type="transmembrane region" description="Helical" evidence="5">
    <location>
        <begin position="35"/>
        <end position="58"/>
    </location>
</feature>
<evidence type="ECO:0000256" key="5">
    <source>
        <dbReference type="SAM" id="Phobius"/>
    </source>
</evidence>
<keyword evidence="3 5" id="KW-0472">Membrane</keyword>
<organism evidence="7 8">
    <name type="scientific">Chelatococcus sambhunathii</name>
    <dbReference type="NCBI Taxonomy" id="363953"/>
    <lineage>
        <taxon>Bacteria</taxon>
        <taxon>Pseudomonadati</taxon>
        <taxon>Pseudomonadota</taxon>
        <taxon>Alphaproteobacteria</taxon>
        <taxon>Hyphomicrobiales</taxon>
        <taxon>Chelatococcaceae</taxon>
        <taxon>Chelatococcus</taxon>
    </lineage>
</organism>
<evidence type="ECO:0000313" key="7">
    <source>
        <dbReference type="EMBL" id="CUA89567.1"/>
    </source>
</evidence>
<feature type="transmembrane region" description="Helical" evidence="5">
    <location>
        <begin position="336"/>
        <end position="359"/>
    </location>
</feature>
<evidence type="ECO:0000256" key="4">
    <source>
        <dbReference type="SAM" id="MobiDB-lite"/>
    </source>
</evidence>
<dbReference type="InterPro" id="IPR020846">
    <property type="entry name" value="MFS_dom"/>
</dbReference>
<feature type="transmembrane region" description="Helical" evidence="5">
    <location>
        <begin position="397"/>
        <end position="418"/>
    </location>
</feature>
<proteinExistence type="predicted"/>
<dbReference type="PROSITE" id="PS50850">
    <property type="entry name" value="MFS"/>
    <property type="match status" value="1"/>
</dbReference>
<dbReference type="Gene3D" id="1.20.1250.20">
    <property type="entry name" value="MFS general substrate transporter like domains"/>
    <property type="match status" value="1"/>
</dbReference>
<comment type="caution">
    <text evidence="7">The sequence shown here is derived from an EMBL/GenBank/DDBJ whole genome shotgun (WGS) entry which is preliminary data.</text>
</comment>
<dbReference type="PANTHER" id="PTHR11360">
    <property type="entry name" value="MONOCARBOXYLATE TRANSPORTER"/>
    <property type="match status" value="1"/>
</dbReference>
<dbReference type="EMBL" id="CYHC01000009">
    <property type="protein sequence ID" value="CUA89567.1"/>
    <property type="molecule type" value="Genomic_DNA"/>
</dbReference>
<evidence type="ECO:0000256" key="1">
    <source>
        <dbReference type="ARBA" id="ARBA00022692"/>
    </source>
</evidence>
<feature type="transmembrane region" description="Helical" evidence="5">
    <location>
        <begin position="245"/>
        <end position="268"/>
    </location>
</feature>
<evidence type="ECO:0000256" key="3">
    <source>
        <dbReference type="ARBA" id="ARBA00023136"/>
    </source>
</evidence>
<feature type="transmembrane region" description="Helical" evidence="5">
    <location>
        <begin position="310"/>
        <end position="330"/>
    </location>
</feature>
<dbReference type="Pfam" id="PF07690">
    <property type="entry name" value="MFS_1"/>
    <property type="match status" value="1"/>
</dbReference>
<gene>
    <name evidence="7" type="ORF">Ga0061061_10915</name>
</gene>
<feature type="transmembrane region" description="Helical" evidence="5">
    <location>
        <begin position="70"/>
        <end position="90"/>
    </location>
</feature>
<dbReference type="RefSeq" id="WP_055460283.1">
    <property type="nucleotide sequence ID" value="NZ_CYHC01000009.1"/>
</dbReference>
<dbReference type="InterPro" id="IPR011701">
    <property type="entry name" value="MFS"/>
</dbReference>
<feature type="transmembrane region" description="Helical" evidence="5">
    <location>
        <begin position="126"/>
        <end position="149"/>
    </location>
</feature>